<evidence type="ECO:0000256" key="12">
    <source>
        <dbReference type="SAM" id="MobiDB-lite"/>
    </source>
</evidence>
<protein>
    <recommendedName>
        <fullName evidence="11">ATP synthase F(0) complex subunit e, mitochondrial</fullName>
    </recommendedName>
</protein>
<evidence type="ECO:0000256" key="7">
    <source>
        <dbReference type="ARBA" id="ARBA00023065"/>
    </source>
</evidence>
<evidence type="ECO:0000256" key="11">
    <source>
        <dbReference type="RuleBase" id="RU367005"/>
    </source>
</evidence>
<keyword evidence="3 11" id="KW-0813">Transport</keyword>
<reference evidence="13 14" key="1">
    <citation type="submission" date="2021-11" db="EMBL/GenBank/DDBJ databases">
        <title>Black yeast isolated from Biological Soil Crust.</title>
        <authorList>
            <person name="Kurbessoian T."/>
        </authorList>
    </citation>
    <scope>NUCLEOTIDE SEQUENCE [LARGE SCALE GENOMIC DNA]</scope>
    <source>
        <strain evidence="13 14">CCFEE 5522</strain>
    </source>
</reference>
<evidence type="ECO:0000256" key="1">
    <source>
        <dbReference type="ARBA" id="ARBA00004273"/>
    </source>
</evidence>
<dbReference type="AlphaFoldDB" id="A0AAV9JKW8"/>
<sequence length="93" mass="10024">MASTGTGVNVLRWGAMVFGVFYGLSHQTSLSSQAKASAAQHDYDRKAKLIDQAKAEFKKQTTPQDSKTGGAITDPNDPKFDLEAYLTQAQAQS</sequence>
<comment type="subcellular location">
    <subcellularLocation>
        <location evidence="1 11">Mitochondrion inner membrane</location>
    </subcellularLocation>
</comment>
<evidence type="ECO:0000256" key="3">
    <source>
        <dbReference type="ARBA" id="ARBA00022448"/>
    </source>
</evidence>
<comment type="similarity">
    <text evidence="2 11">Belongs to the ATPase e subunit family.</text>
</comment>
<evidence type="ECO:0000256" key="2">
    <source>
        <dbReference type="ARBA" id="ARBA00007333"/>
    </source>
</evidence>
<dbReference type="GO" id="GO:0015986">
    <property type="term" value="P:proton motive force-driven ATP synthesis"/>
    <property type="evidence" value="ECO:0007669"/>
    <property type="project" value="InterPro"/>
</dbReference>
<dbReference type="GO" id="GO:0045259">
    <property type="term" value="C:proton-transporting ATP synthase complex"/>
    <property type="evidence" value="ECO:0007669"/>
    <property type="project" value="UniProtKB-UniRule"/>
</dbReference>
<gene>
    <name evidence="13" type="ORF">LTR36_002590</name>
</gene>
<evidence type="ECO:0000256" key="10">
    <source>
        <dbReference type="ARBA" id="ARBA00023310"/>
    </source>
</evidence>
<comment type="subunit">
    <text evidence="11">F-type ATPases have 2 components, CF(1) - the catalytic core - and CF(0) - the membrane proton channel. CF(1) and CF(0) have multiple subunits.</text>
</comment>
<evidence type="ECO:0000256" key="9">
    <source>
        <dbReference type="ARBA" id="ARBA00023136"/>
    </source>
</evidence>
<evidence type="ECO:0000313" key="13">
    <source>
        <dbReference type="EMBL" id="KAK4545637.1"/>
    </source>
</evidence>
<keyword evidence="9" id="KW-0472">Membrane</keyword>
<evidence type="ECO:0000256" key="6">
    <source>
        <dbReference type="ARBA" id="ARBA00022792"/>
    </source>
</evidence>
<accession>A0AAV9JKW8</accession>
<keyword evidence="7 11" id="KW-0406">Ion transport</keyword>
<evidence type="ECO:0000256" key="8">
    <source>
        <dbReference type="ARBA" id="ARBA00023128"/>
    </source>
</evidence>
<evidence type="ECO:0000256" key="4">
    <source>
        <dbReference type="ARBA" id="ARBA00022547"/>
    </source>
</evidence>
<dbReference type="Pfam" id="PF05680">
    <property type="entry name" value="ATP-synt_E"/>
    <property type="match status" value="1"/>
</dbReference>
<evidence type="ECO:0000256" key="5">
    <source>
        <dbReference type="ARBA" id="ARBA00022781"/>
    </source>
</evidence>
<name>A0AAV9JKW8_9PEZI</name>
<organism evidence="13 14">
    <name type="scientific">Oleoguttula mirabilis</name>
    <dbReference type="NCBI Taxonomy" id="1507867"/>
    <lineage>
        <taxon>Eukaryota</taxon>
        <taxon>Fungi</taxon>
        <taxon>Dikarya</taxon>
        <taxon>Ascomycota</taxon>
        <taxon>Pezizomycotina</taxon>
        <taxon>Dothideomycetes</taxon>
        <taxon>Dothideomycetidae</taxon>
        <taxon>Mycosphaerellales</taxon>
        <taxon>Teratosphaeriaceae</taxon>
        <taxon>Oleoguttula</taxon>
    </lineage>
</organism>
<keyword evidence="5 11" id="KW-0375">Hydrogen ion transport</keyword>
<feature type="region of interest" description="Disordered" evidence="12">
    <location>
        <begin position="55"/>
        <end position="79"/>
    </location>
</feature>
<dbReference type="GO" id="GO:0005743">
    <property type="term" value="C:mitochondrial inner membrane"/>
    <property type="evidence" value="ECO:0007669"/>
    <property type="project" value="UniProtKB-SubCell"/>
</dbReference>
<keyword evidence="10 11" id="KW-0066">ATP synthesis</keyword>
<dbReference type="EMBL" id="JAVFHQ010000018">
    <property type="protein sequence ID" value="KAK4545637.1"/>
    <property type="molecule type" value="Genomic_DNA"/>
</dbReference>
<dbReference type="InterPro" id="IPR008386">
    <property type="entry name" value="ATP_synth_F0_esu_mt"/>
</dbReference>
<keyword evidence="4 11" id="KW-0138">CF(0)</keyword>
<keyword evidence="8 11" id="KW-0496">Mitochondrion</keyword>
<keyword evidence="6 11" id="KW-0999">Mitochondrion inner membrane</keyword>
<comment type="function">
    <text evidence="11">Subunit e, of the mitochondrial membrane ATP synthase complex (F(1)F(0) ATP synthase or Complex V) that produces ATP from ADP in the presence of a proton gradient across the membrane which is generated by electron transport complexes of the respiratory chain. ATP synthase complex consist of a soluble F(1) head domain - the catalytic core - and a membrane F(1) domain - the membrane proton channel. These two domains are linked by a central stalk rotating inside the F(1) region and a stationary peripheral stalk. During catalysis, ATP synthesis in the catalytic domain of F(1) is coupled via a rotary mechanism of the central stalk subunits to proton translocation. In vivo, can only synthesize ATP although its ATP hydrolase activity can be activated artificially in vitro. Part of the complex F(0) domain.</text>
</comment>
<evidence type="ECO:0000313" key="14">
    <source>
        <dbReference type="Proteomes" id="UP001324427"/>
    </source>
</evidence>
<dbReference type="Proteomes" id="UP001324427">
    <property type="component" value="Unassembled WGS sequence"/>
</dbReference>
<dbReference type="GO" id="GO:0015078">
    <property type="term" value="F:proton transmembrane transporter activity"/>
    <property type="evidence" value="ECO:0007669"/>
    <property type="project" value="InterPro"/>
</dbReference>
<comment type="caution">
    <text evidence="13">The sequence shown here is derived from an EMBL/GenBank/DDBJ whole genome shotgun (WGS) entry which is preliminary data.</text>
</comment>
<proteinExistence type="inferred from homology"/>
<keyword evidence="14" id="KW-1185">Reference proteome</keyword>